<dbReference type="FunFam" id="3.40.33.10:FF:000004">
    <property type="entry name" value="CAP, cysteine-rich secretory protein, antigen 5"/>
    <property type="match status" value="1"/>
</dbReference>
<name>A0A2I0WL27_9ASPA</name>
<reference evidence="3 4" key="2">
    <citation type="journal article" date="2017" name="Nature">
        <title>The Apostasia genome and the evolution of orchids.</title>
        <authorList>
            <person name="Zhang G.Q."/>
            <person name="Liu K.W."/>
            <person name="Li Z."/>
            <person name="Lohaus R."/>
            <person name="Hsiao Y.Y."/>
            <person name="Niu S.C."/>
            <person name="Wang J.Y."/>
            <person name="Lin Y.C."/>
            <person name="Xu Q."/>
            <person name="Chen L.J."/>
            <person name="Yoshida K."/>
            <person name="Fujiwara S."/>
            <person name="Wang Z.W."/>
            <person name="Zhang Y.Q."/>
            <person name="Mitsuda N."/>
            <person name="Wang M."/>
            <person name="Liu G.H."/>
            <person name="Pecoraro L."/>
            <person name="Huang H.X."/>
            <person name="Xiao X.J."/>
            <person name="Lin M."/>
            <person name="Wu X.Y."/>
            <person name="Wu W.L."/>
            <person name="Chen Y.Y."/>
            <person name="Chang S.B."/>
            <person name="Sakamoto S."/>
            <person name="Ohme-Takagi M."/>
            <person name="Yagi M."/>
            <person name="Zeng S.J."/>
            <person name="Shen C.Y."/>
            <person name="Yeh C.M."/>
            <person name="Luo Y.B."/>
            <person name="Tsai W.C."/>
            <person name="Van de Peer Y."/>
            <person name="Liu Z.J."/>
        </authorList>
    </citation>
    <scope>NUCLEOTIDE SEQUENCE [LARGE SCALE GENOMIC DNA]</scope>
    <source>
        <tissue evidence="3">The whole plant</tissue>
    </source>
</reference>
<dbReference type="OrthoDB" id="745551at2759"/>
<reference evidence="3 4" key="1">
    <citation type="journal article" date="2016" name="Sci. Rep.">
        <title>The Dendrobium catenatum Lindl. genome sequence provides insights into polysaccharide synthase, floral development and adaptive evolution.</title>
        <authorList>
            <person name="Zhang G.Q."/>
            <person name="Xu Q."/>
            <person name="Bian C."/>
            <person name="Tsai W.C."/>
            <person name="Yeh C.M."/>
            <person name="Liu K.W."/>
            <person name="Yoshida K."/>
            <person name="Zhang L.S."/>
            <person name="Chang S.B."/>
            <person name="Chen F."/>
            <person name="Shi Y."/>
            <person name="Su Y.Y."/>
            <person name="Zhang Y.Q."/>
            <person name="Chen L.J."/>
            <person name="Yin Y."/>
            <person name="Lin M."/>
            <person name="Huang H."/>
            <person name="Deng H."/>
            <person name="Wang Z.W."/>
            <person name="Zhu S.L."/>
            <person name="Zhao X."/>
            <person name="Deng C."/>
            <person name="Niu S.C."/>
            <person name="Huang J."/>
            <person name="Wang M."/>
            <person name="Liu G.H."/>
            <person name="Yang H.J."/>
            <person name="Xiao X.J."/>
            <person name="Hsiao Y.Y."/>
            <person name="Wu W.L."/>
            <person name="Chen Y.Y."/>
            <person name="Mitsuda N."/>
            <person name="Ohme-Takagi M."/>
            <person name="Luo Y.B."/>
            <person name="Van de Peer Y."/>
            <person name="Liu Z.J."/>
        </authorList>
    </citation>
    <scope>NUCLEOTIDE SEQUENCE [LARGE SCALE GENOMIC DNA]</scope>
    <source>
        <tissue evidence="3">The whole plant</tissue>
    </source>
</reference>
<dbReference type="EMBL" id="KZ502537">
    <property type="protein sequence ID" value="PKU76363.1"/>
    <property type="molecule type" value="Genomic_DNA"/>
</dbReference>
<dbReference type="InterPro" id="IPR035940">
    <property type="entry name" value="CAP_sf"/>
</dbReference>
<feature type="signal peptide" evidence="1">
    <location>
        <begin position="1"/>
        <end position="22"/>
    </location>
</feature>
<sequence>MAGKLLHLWLAAAAMLLAISDASLTKNATKQFLRAHNEARAAVGVDPLLWSKKMASYASKLASHSPGSASCELSEEAASCEYGANQAVANWFDGPAAVVGSWVDEGRQYYNYGYNSCAAGHQNECESYTQVVWKKTVKLGCGKANCGKDGSHVICLYSPPGNVPGERPY</sequence>
<dbReference type="AlphaFoldDB" id="A0A2I0WL27"/>
<gene>
    <name evidence="3" type="ORF">MA16_Dca000966</name>
</gene>
<proteinExistence type="predicted"/>
<dbReference type="SMART" id="SM00198">
    <property type="entry name" value="SCP"/>
    <property type="match status" value="1"/>
</dbReference>
<keyword evidence="4" id="KW-1185">Reference proteome</keyword>
<evidence type="ECO:0000313" key="3">
    <source>
        <dbReference type="EMBL" id="PKU76363.1"/>
    </source>
</evidence>
<feature type="domain" description="SCP" evidence="2">
    <location>
        <begin position="27"/>
        <end position="165"/>
    </location>
</feature>
<dbReference type="PANTHER" id="PTHR10334">
    <property type="entry name" value="CYSTEINE-RICH SECRETORY PROTEIN-RELATED"/>
    <property type="match status" value="1"/>
</dbReference>
<evidence type="ECO:0000259" key="2">
    <source>
        <dbReference type="SMART" id="SM00198"/>
    </source>
</evidence>
<evidence type="ECO:0000256" key="1">
    <source>
        <dbReference type="SAM" id="SignalP"/>
    </source>
</evidence>
<keyword evidence="1" id="KW-0732">Signal</keyword>
<evidence type="ECO:0000313" key="4">
    <source>
        <dbReference type="Proteomes" id="UP000233837"/>
    </source>
</evidence>
<dbReference type="InterPro" id="IPR014044">
    <property type="entry name" value="CAP_dom"/>
</dbReference>
<dbReference type="SUPFAM" id="SSF55797">
    <property type="entry name" value="PR-1-like"/>
    <property type="match status" value="1"/>
</dbReference>
<feature type="chain" id="PRO_5014164007" evidence="1">
    <location>
        <begin position="23"/>
        <end position="169"/>
    </location>
</feature>
<dbReference type="InterPro" id="IPR001283">
    <property type="entry name" value="CRISP-related"/>
</dbReference>
<dbReference type="Pfam" id="PF00188">
    <property type="entry name" value="CAP"/>
    <property type="match status" value="1"/>
</dbReference>
<organism evidence="3 4">
    <name type="scientific">Dendrobium catenatum</name>
    <dbReference type="NCBI Taxonomy" id="906689"/>
    <lineage>
        <taxon>Eukaryota</taxon>
        <taxon>Viridiplantae</taxon>
        <taxon>Streptophyta</taxon>
        <taxon>Embryophyta</taxon>
        <taxon>Tracheophyta</taxon>
        <taxon>Spermatophyta</taxon>
        <taxon>Magnoliopsida</taxon>
        <taxon>Liliopsida</taxon>
        <taxon>Asparagales</taxon>
        <taxon>Orchidaceae</taxon>
        <taxon>Epidendroideae</taxon>
        <taxon>Malaxideae</taxon>
        <taxon>Dendrobiinae</taxon>
        <taxon>Dendrobium</taxon>
    </lineage>
</organism>
<dbReference type="Gene3D" id="3.40.33.10">
    <property type="entry name" value="CAP"/>
    <property type="match status" value="1"/>
</dbReference>
<accession>A0A2I0WL27</accession>
<dbReference type="PRINTS" id="PR00837">
    <property type="entry name" value="V5TPXLIKE"/>
</dbReference>
<protein>
    <submittedName>
        <fullName evidence="3">Pathogenesis-related protein 1B</fullName>
    </submittedName>
</protein>
<dbReference type="Proteomes" id="UP000233837">
    <property type="component" value="Unassembled WGS sequence"/>
</dbReference>